<protein>
    <submittedName>
        <fullName evidence="1">Uncharacterized protein</fullName>
    </submittedName>
</protein>
<name>A0AAI9XI60_9PEZI</name>
<keyword evidence="2" id="KW-1185">Reference proteome</keyword>
<sequence>MSTFCITPRCGLCRFRLHDGELIIIGEPGSISSHCLSDLTIVKAGQSSEEMVYERIMVDLQKSRYITCVGDCSHLDGKTTGCHVECANQITPWPVTEAIEVLAFEYEPTAHEKDDRRRWLHHKLSVLLDKVLLRLPRELCSLIAGLCLRSYAVECARALRAVPSGDSSIQLSSKIWGHFTDFEGSSYLSSLSNNNDDCHTQLMYVPKSMSTVTTIYLAEDYFGVRLISFCGGSTPTVENCRDLWWRAMDLESSPTLVAQNKGPKLRCFVPKDATLKQQQLTNVLWAIPPPKMPRMVQLERSPEATKMSAVLCNNPSIVAYSVHWDTRIMSIHTHTLKEELSMYQNRDNGIWLFFPLYRNEKVVEVWIRGSERLDLALLFRTSHGRTLVFGPHLSMQPRTRLALIDVLPQDVETRIFIEKSPVGIRNVAFESPSPETASSHSISLPQPTYKIPISTLQTPWFYSTASLDGVEDILPCVRSMGGRTRIIGLLLHYIDGHEACLGQRLVWNIC</sequence>
<accession>A0AAI9XI60</accession>
<proteinExistence type="predicted"/>
<dbReference type="EMBL" id="MPDP01000301">
    <property type="protein sequence ID" value="KAK1451029.1"/>
    <property type="molecule type" value="Genomic_DNA"/>
</dbReference>
<evidence type="ECO:0000313" key="1">
    <source>
        <dbReference type="EMBL" id="KAK1451029.1"/>
    </source>
</evidence>
<reference evidence="1" key="1">
    <citation type="submission" date="2016-11" db="EMBL/GenBank/DDBJ databases">
        <title>The genome sequence of Colletotrichum cuscutae.</title>
        <authorList>
            <person name="Baroncelli R."/>
        </authorList>
    </citation>
    <scope>NUCLEOTIDE SEQUENCE</scope>
    <source>
        <strain evidence="1">IMI 304802</strain>
    </source>
</reference>
<evidence type="ECO:0000313" key="2">
    <source>
        <dbReference type="Proteomes" id="UP001239213"/>
    </source>
</evidence>
<dbReference type="AlphaFoldDB" id="A0AAI9XI60"/>
<comment type="caution">
    <text evidence="1">The sequence shown here is derived from an EMBL/GenBank/DDBJ whole genome shotgun (WGS) entry which is preliminary data.</text>
</comment>
<gene>
    <name evidence="1" type="ORF">CCUS01_11205</name>
</gene>
<organism evidence="1 2">
    <name type="scientific">Colletotrichum cuscutae</name>
    <dbReference type="NCBI Taxonomy" id="1209917"/>
    <lineage>
        <taxon>Eukaryota</taxon>
        <taxon>Fungi</taxon>
        <taxon>Dikarya</taxon>
        <taxon>Ascomycota</taxon>
        <taxon>Pezizomycotina</taxon>
        <taxon>Sordariomycetes</taxon>
        <taxon>Hypocreomycetidae</taxon>
        <taxon>Glomerellales</taxon>
        <taxon>Glomerellaceae</taxon>
        <taxon>Colletotrichum</taxon>
        <taxon>Colletotrichum acutatum species complex</taxon>
    </lineage>
</organism>
<dbReference type="Proteomes" id="UP001239213">
    <property type="component" value="Unassembled WGS sequence"/>
</dbReference>